<dbReference type="InterPro" id="IPR003841">
    <property type="entry name" value="Na/Pi_transpt"/>
</dbReference>
<dbReference type="GO" id="GO:0005436">
    <property type="term" value="F:sodium:phosphate symporter activity"/>
    <property type="evidence" value="ECO:0007669"/>
    <property type="project" value="InterPro"/>
</dbReference>
<evidence type="ECO:0000256" key="5">
    <source>
        <dbReference type="ARBA" id="ARBA00023136"/>
    </source>
</evidence>
<dbReference type="OrthoDB" id="9763003at2"/>
<feature type="transmembrane region" description="Helical" evidence="6">
    <location>
        <begin position="122"/>
        <end position="153"/>
    </location>
</feature>
<dbReference type="GO" id="GO:0005886">
    <property type="term" value="C:plasma membrane"/>
    <property type="evidence" value="ECO:0007669"/>
    <property type="project" value="UniProtKB-SubCell"/>
</dbReference>
<keyword evidence="8" id="KW-1185">Reference proteome</keyword>
<evidence type="ECO:0000256" key="3">
    <source>
        <dbReference type="ARBA" id="ARBA00022692"/>
    </source>
</evidence>
<keyword evidence="3 6" id="KW-0812">Transmembrane</keyword>
<dbReference type="EMBL" id="QPII01000009">
    <property type="protein sequence ID" value="RCV88700.1"/>
    <property type="molecule type" value="Genomic_DNA"/>
</dbReference>
<evidence type="ECO:0000313" key="7">
    <source>
        <dbReference type="EMBL" id="RCV88700.1"/>
    </source>
</evidence>
<gene>
    <name evidence="7" type="ORF">DU505_13590</name>
</gene>
<keyword evidence="4 6" id="KW-1133">Transmembrane helix</keyword>
<evidence type="ECO:0000256" key="4">
    <source>
        <dbReference type="ARBA" id="ARBA00022989"/>
    </source>
</evidence>
<dbReference type="Pfam" id="PF02690">
    <property type="entry name" value="Na_Pi_cotrans"/>
    <property type="match status" value="1"/>
</dbReference>
<dbReference type="Proteomes" id="UP000252405">
    <property type="component" value="Unassembled WGS sequence"/>
</dbReference>
<evidence type="ECO:0000256" key="6">
    <source>
        <dbReference type="SAM" id="Phobius"/>
    </source>
</evidence>
<feature type="transmembrane region" description="Helical" evidence="6">
    <location>
        <begin position="88"/>
        <end position="110"/>
    </location>
</feature>
<evidence type="ECO:0000256" key="1">
    <source>
        <dbReference type="ARBA" id="ARBA00004651"/>
    </source>
</evidence>
<organism evidence="7 8">
    <name type="scientific">Billgrantia montanilacus</name>
    <dbReference type="NCBI Taxonomy" id="2282305"/>
    <lineage>
        <taxon>Bacteria</taxon>
        <taxon>Pseudomonadati</taxon>
        <taxon>Pseudomonadota</taxon>
        <taxon>Gammaproteobacteria</taxon>
        <taxon>Oceanospirillales</taxon>
        <taxon>Halomonadaceae</taxon>
        <taxon>Billgrantia</taxon>
    </lineage>
</organism>
<dbReference type="AlphaFoldDB" id="A0A368TVK6"/>
<name>A0A368TVK6_9GAMM</name>
<accession>A0A368TVK6</accession>
<comment type="caution">
    <text evidence="7">The sequence shown here is derived from an EMBL/GenBank/DDBJ whole genome shotgun (WGS) entry which is preliminary data.</text>
</comment>
<reference evidence="7 8" key="1">
    <citation type="submission" date="2018-07" db="EMBL/GenBank/DDBJ databases">
        <title>Halomonas montanilacus sp. nov., isolated from Lake Pengyan on Tibetan Plateau.</title>
        <authorList>
            <person name="Lu H."/>
            <person name="Xing P."/>
            <person name="Wu Q."/>
        </authorList>
    </citation>
    <scope>NUCLEOTIDE SEQUENCE [LARGE SCALE GENOMIC DNA]</scope>
    <source>
        <strain evidence="7 8">PYC7W</strain>
    </source>
</reference>
<evidence type="ECO:0000256" key="2">
    <source>
        <dbReference type="ARBA" id="ARBA00022475"/>
    </source>
</evidence>
<comment type="subcellular location">
    <subcellularLocation>
        <location evidence="1">Cell membrane</location>
        <topology evidence="1">Multi-pass membrane protein</topology>
    </subcellularLocation>
</comment>
<dbReference type="PANTHER" id="PTHR10010:SF46">
    <property type="entry name" value="SODIUM-DEPENDENT PHOSPHATE TRANSPORT PROTEIN 2B"/>
    <property type="match status" value="1"/>
</dbReference>
<dbReference type="GO" id="GO:0044341">
    <property type="term" value="P:sodium-dependent phosphate transport"/>
    <property type="evidence" value="ECO:0007669"/>
    <property type="project" value="InterPro"/>
</dbReference>
<keyword evidence="5 6" id="KW-0472">Membrane</keyword>
<protein>
    <submittedName>
        <fullName evidence="7">Uncharacterized protein</fullName>
    </submittedName>
</protein>
<sequence length="159" mass="16448">MRRHLELLGLFAATALLLARPDLATLAAGLGLFLWGMSHLEEGIKRLSAGTLDRWLHNATRSPAWAIGVGARHRPGAVQFADHAARHVLLVLFGIIATVVMQSSHATLLLTLTALASGQLPYLPALAIAIGANVGTTVTAVLGALAAGAAALVDSPQTN</sequence>
<proteinExistence type="predicted"/>
<evidence type="ECO:0000313" key="8">
    <source>
        <dbReference type="Proteomes" id="UP000252405"/>
    </source>
</evidence>
<keyword evidence="2" id="KW-1003">Cell membrane</keyword>
<dbReference type="PANTHER" id="PTHR10010">
    <property type="entry name" value="SOLUTE CARRIER FAMILY 34 SODIUM PHOSPHATE , MEMBER 2-RELATED"/>
    <property type="match status" value="1"/>
</dbReference>